<evidence type="ECO:0000313" key="1">
    <source>
        <dbReference type="EMBL" id="VAW78734.1"/>
    </source>
</evidence>
<reference evidence="1" key="1">
    <citation type="submission" date="2018-06" db="EMBL/GenBank/DDBJ databases">
        <authorList>
            <person name="Zhirakovskaya E."/>
        </authorList>
    </citation>
    <scope>NUCLEOTIDE SEQUENCE</scope>
</reference>
<dbReference type="EMBL" id="UOFL01000162">
    <property type="protein sequence ID" value="VAW78734.1"/>
    <property type="molecule type" value="Genomic_DNA"/>
</dbReference>
<organism evidence="1">
    <name type="scientific">hydrothermal vent metagenome</name>
    <dbReference type="NCBI Taxonomy" id="652676"/>
    <lineage>
        <taxon>unclassified sequences</taxon>
        <taxon>metagenomes</taxon>
        <taxon>ecological metagenomes</taxon>
    </lineage>
</organism>
<name>A0A3B0ZBH2_9ZZZZ</name>
<dbReference type="AlphaFoldDB" id="A0A3B0ZBH2"/>
<proteinExistence type="predicted"/>
<sequence length="140" mass="14997">MKISKLLKLTGLLGLFLSSVCSANDERAEVVGDFNQEGEFLFAAPIFKSFNKIDLNGNVVKGNGLSKIFGAGRNKLMLLPGNYSISGICSGSQESTVGKITLALELGLSYKLVCSRKAGEQALIIKAIKETLINKWAPKS</sequence>
<accession>A0A3B0ZBH2</accession>
<gene>
    <name evidence="1" type="ORF">MNBD_GAMMA12-3219</name>
</gene>
<protein>
    <submittedName>
        <fullName evidence="1">Uncharacterized protein</fullName>
    </submittedName>
</protein>